<dbReference type="AlphaFoldDB" id="O88669"/>
<name>O88669_MOUSE</name>
<protein>
    <submittedName>
        <fullName evidence="1">Aquaporin-8</fullName>
    </submittedName>
</protein>
<proteinExistence type="predicted"/>
<dbReference type="EMBL" id="AF084531">
    <property type="protein sequence ID" value="AAC33479.1"/>
    <property type="molecule type" value="Genomic_DNA"/>
</dbReference>
<evidence type="ECO:0000313" key="1">
    <source>
        <dbReference type="EMBL" id="AAC33479.1"/>
    </source>
</evidence>
<sequence>MSGETPMCLGNISGGHFALAKVVSPDILAGGSISGLLIRLLIGDEKTRLILKSR</sequence>
<organism evidence="1">
    <name type="scientific">Mus musculus</name>
    <name type="common">Mouse</name>
    <dbReference type="NCBI Taxonomy" id="10090"/>
    <lineage>
        <taxon>Eukaryota</taxon>
        <taxon>Metazoa</taxon>
        <taxon>Chordata</taxon>
        <taxon>Craniata</taxon>
        <taxon>Vertebrata</taxon>
        <taxon>Euteleostomi</taxon>
        <taxon>Mammalia</taxon>
        <taxon>Eutheria</taxon>
        <taxon>Euarchontoglires</taxon>
        <taxon>Glires</taxon>
        <taxon>Rodentia</taxon>
        <taxon>Myomorpha</taxon>
        <taxon>Muroidea</taxon>
        <taxon>Muridae</taxon>
        <taxon>Murinae</taxon>
        <taxon>Mus</taxon>
        <taxon>Mus</taxon>
    </lineage>
</organism>
<accession>O88669</accession>
<reference evidence="1" key="1">
    <citation type="submission" date="1998-08" db="EMBL/GenBank/DDBJ databases">
        <title>The mouse aquaporin-8 gene.</title>
        <authorList>
            <person name="Ma T."/>
            <person name="Verkman A.S."/>
        </authorList>
    </citation>
    <scope>NUCLEOTIDE SEQUENCE</scope>
    <source>
        <strain evidence="1">C57BL/6J</strain>
        <tissue evidence="1">Liver</tissue>
    </source>
</reference>